<accession>A0A0C2Y2A5</accession>
<keyword evidence="1" id="KW-0472">Membrane</keyword>
<name>A0A0C2Y2A5_HEBCY</name>
<feature type="non-terminal residue" evidence="2">
    <location>
        <position position="193"/>
    </location>
</feature>
<keyword evidence="3" id="KW-1185">Reference proteome</keyword>
<evidence type="ECO:0000256" key="1">
    <source>
        <dbReference type="SAM" id="Phobius"/>
    </source>
</evidence>
<dbReference type="AlphaFoldDB" id="A0A0C2Y2A5"/>
<gene>
    <name evidence="2" type="ORF">M413DRAFT_42441</name>
</gene>
<evidence type="ECO:0000313" key="3">
    <source>
        <dbReference type="Proteomes" id="UP000053424"/>
    </source>
</evidence>
<feature type="transmembrane region" description="Helical" evidence="1">
    <location>
        <begin position="100"/>
        <end position="121"/>
    </location>
</feature>
<reference evidence="2 3" key="1">
    <citation type="submission" date="2014-04" db="EMBL/GenBank/DDBJ databases">
        <authorList>
            <consortium name="DOE Joint Genome Institute"/>
            <person name="Kuo A."/>
            <person name="Gay G."/>
            <person name="Dore J."/>
            <person name="Kohler A."/>
            <person name="Nagy L.G."/>
            <person name="Floudas D."/>
            <person name="Copeland A."/>
            <person name="Barry K.W."/>
            <person name="Cichocki N."/>
            <person name="Veneault-Fourrey C."/>
            <person name="LaButti K."/>
            <person name="Lindquist E.A."/>
            <person name="Lipzen A."/>
            <person name="Lundell T."/>
            <person name="Morin E."/>
            <person name="Murat C."/>
            <person name="Sun H."/>
            <person name="Tunlid A."/>
            <person name="Henrissat B."/>
            <person name="Grigoriev I.V."/>
            <person name="Hibbett D.S."/>
            <person name="Martin F."/>
            <person name="Nordberg H.P."/>
            <person name="Cantor M.N."/>
            <person name="Hua S.X."/>
        </authorList>
    </citation>
    <scope>NUCLEOTIDE SEQUENCE [LARGE SCALE GENOMIC DNA]</scope>
    <source>
        <strain evidence="3">h7</strain>
    </source>
</reference>
<dbReference type="OrthoDB" id="3270336at2759"/>
<dbReference type="EMBL" id="KN831827">
    <property type="protein sequence ID" value="KIM35222.1"/>
    <property type="molecule type" value="Genomic_DNA"/>
</dbReference>
<sequence>FTKADFDVAMLACQSVLTSPQGRAALLRGGIVGRIAKEYLSKDGVLDGRSVEVTAHRVGYLGPSGQGDIKFCDDHLTEDEIAIICGTYSLYTRRISVPLCFLYFLICFTAYVGQVAVRSWFPPPSVWTATRSGCSWLEWTERCEDIYLNIVNNIHEGKGTPKSHAEWISFLRGQKVTRALVANNSSLSQTFMD</sequence>
<keyword evidence="1" id="KW-0812">Transmembrane</keyword>
<evidence type="ECO:0000313" key="2">
    <source>
        <dbReference type="EMBL" id="KIM35222.1"/>
    </source>
</evidence>
<proteinExistence type="predicted"/>
<dbReference type="HOGENOM" id="CLU_117252_0_0_1"/>
<feature type="non-terminal residue" evidence="2">
    <location>
        <position position="1"/>
    </location>
</feature>
<reference evidence="3" key="2">
    <citation type="submission" date="2015-01" db="EMBL/GenBank/DDBJ databases">
        <title>Evolutionary Origins and Diversification of the Mycorrhizal Mutualists.</title>
        <authorList>
            <consortium name="DOE Joint Genome Institute"/>
            <consortium name="Mycorrhizal Genomics Consortium"/>
            <person name="Kohler A."/>
            <person name="Kuo A."/>
            <person name="Nagy L.G."/>
            <person name="Floudas D."/>
            <person name="Copeland A."/>
            <person name="Barry K.W."/>
            <person name="Cichocki N."/>
            <person name="Veneault-Fourrey C."/>
            <person name="LaButti K."/>
            <person name="Lindquist E.A."/>
            <person name="Lipzen A."/>
            <person name="Lundell T."/>
            <person name="Morin E."/>
            <person name="Murat C."/>
            <person name="Riley R."/>
            <person name="Ohm R."/>
            <person name="Sun H."/>
            <person name="Tunlid A."/>
            <person name="Henrissat B."/>
            <person name="Grigoriev I.V."/>
            <person name="Hibbett D.S."/>
            <person name="Martin F."/>
        </authorList>
    </citation>
    <scope>NUCLEOTIDE SEQUENCE [LARGE SCALE GENOMIC DNA]</scope>
    <source>
        <strain evidence="3">h7</strain>
    </source>
</reference>
<organism evidence="2 3">
    <name type="scientific">Hebeloma cylindrosporum</name>
    <dbReference type="NCBI Taxonomy" id="76867"/>
    <lineage>
        <taxon>Eukaryota</taxon>
        <taxon>Fungi</taxon>
        <taxon>Dikarya</taxon>
        <taxon>Basidiomycota</taxon>
        <taxon>Agaricomycotina</taxon>
        <taxon>Agaricomycetes</taxon>
        <taxon>Agaricomycetidae</taxon>
        <taxon>Agaricales</taxon>
        <taxon>Agaricineae</taxon>
        <taxon>Hymenogastraceae</taxon>
        <taxon>Hebeloma</taxon>
    </lineage>
</organism>
<keyword evidence="1" id="KW-1133">Transmembrane helix</keyword>
<protein>
    <submittedName>
        <fullName evidence="2">Uncharacterized protein</fullName>
    </submittedName>
</protein>
<dbReference type="Proteomes" id="UP000053424">
    <property type="component" value="Unassembled WGS sequence"/>
</dbReference>